<evidence type="ECO:0000313" key="2">
    <source>
        <dbReference type="Proteomes" id="UP000054018"/>
    </source>
</evidence>
<reference evidence="1 2" key="1">
    <citation type="submission" date="2014-04" db="EMBL/GenBank/DDBJ databases">
        <authorList>
            <consortium name="DOE Joint Genome Institute"/>
            <person name="Kuo A."/>
            <person name="Kohler A."/>
            <person name="Costa M.D."/>
            <person name="Nagy L.G."/>
            <person name="Floudas D."/>
            <person name="Copeland A."/>
            <person name="Barry K.W."/>
            <person name="Cichocki N."/>
            <person name="Veneault-Fourrey C."/>
            <person name="LaButti K."/>
            <person name="Lindquist E.A."/>
            <person name="Lipzen A."/>
            <person name="Lundell T."/>
            <person name="Morin E."/>
            <person name="Murat C."/>
            <person name="Sun H."/>
            <person name="Tunlid A."/>
            <person name="Henrissat B."/>
            <person name="Grigoriev I.V."/>
            <person name="Hibbett D.S."/>
            <person name="Martin F."/>
            <person name="Nordberg H.P."/>
            <person name="Cantor M.N."/>
            <person name="Hua S.X."/>
        </authorList>
    </citation>
    <scope>NUCLEOTIDE SEQUENCE [LARGE SCALE GENOMIC DNA]</scope>
    <source>
        <strain evidence="1 2">441</strain>
    </source>
</reference>
<proteinExistence type="predicted"/>
<name>A0A0C9Z5V5_9AGAM</name>
<keyword evidence="2" id="KW-1185">Reference proteome</keyword>
<dbReference type="Proteomes" id="UP000054018">
    <property type="component" value="Unassembled WGS sequence"/>
</dbReference>
<dbReference type="EMBL" id="KN833818">
    <property type="protein sequence ID" value="KIK17827.1"/>
    <property type="molecule type" value="Genomic_DNA"/>
</dbReference>
<reference evidence="2" key="2">
    <citation type="submission" date="2015-01" db="EMBL/GenBank/DDBJ databases">
        <title>Evolutionary Origins and Diversification of the Mycorrhizal Mutualists.</title>
        <authorList>
            <consortium name="DOE Joint Genome Institute"/>
            <consortium name="Mycorrhizal Genomics Consortium"/>
            <person name="Kohler A."/>
            <person name="Kuo A."/>
            <person name="Nagy L.G."/>
            <person name="Floudas D."/>
            <person name="Copeland A."/>
            <person name="Barry K.W."/>
            <person name="Cichocki N."/>
            <person name="Veneault-Fourrey C."/>
            <person name="LaButti K."/>
            <person name="Lindquist E.A."/>
            <person name="Lipzen A."/>
            <person name="Lundell T."/>
            <person name="Morin E."/>
            <person name="Murat C."/>
            <person name="Riley R."/>
            <person name="Ohm R."/>
            <person name="Sun H."/>
            <person name="Tunlid A."/>
            <person name="Henrissat B."/>
            <person name="Grigoriev I.V."/>
            <person name="Hibbett D.S."/>
            <person name="Martin F."/>
        </authorList>
    </citation>
    <scope>NUCLEOTIDE SEQUENCE [LARGE SCALE GENOMIC DNA]</scope>
    <source>
        <strain evidence="2">441</strain>
    </source>
</reference>
<accession>A0A0C9Z5V5</accession>
<dbReference type="OrthoDB" id="2684112at2759"/>
<gene>
    <name evidence="1" type="ORF">PISMIDRAFT_14796</name>
</gene>
<dbReference type="HOGENOM" id="CLU_1949669_0_0_1"/>
<protein>
    <submittedName>
        <fullName evidence="1">Uncharacterized protein</fullName>
    </submittedName>
</protein>
<dbReference type="AlphaFoldDB" id="A0A0C9Z5V5"/>
<sequence>MTASIPLESDSLSPLMCESVPYPMVVECPLTVRNSAVFGLMDKISVPLYLLVNLLLRGVAFFFCPMLMDVVNAGHLMYFEAHNVTIGVLYVLQVISRTTRLSILLRCMTIPSIVVSGLLSDPRSCNSIV</sequence>
<organism evidence="1 2">
    <name type="scientific">Pisolithus microcarpus 441</name>
    <dbReference type="NCBI Taxonomy" id="765257"/>
    <lineage>
        <taxon>Eukaryota</taxon>
        <taxon>Fungi</taxon>
        <taxon>Dikarya</taxon>
        <taxon>Basidiomycota</taxon>
        <taxon>Agaricomycotina</taxon>
        <taxon>Agaricomycetes</taxon>
        <taxon>Agaricomycetidae</taxon>
        <taxon>Boletales</taxon>
        <taxon>Sclerodermatineae</taxon>
        <taxon>Pisolithaceae</taxon>
        <taxon>Pisolithus</taxon>
    </lineage>
</organism>
<evidence type="ECO:0000313" key="1">
    <source>
        <dbReference type="EMBL" id="KIK17827.1"/>
    </source>
</evidence>